<dbReference type="STRING" id="246786.GS18_0214120"/>
<evidence type="ECO:0000256" key="2">
    <source>
        <dbReference type="ARBA" id="ARBA00022801"/>
    </source>
</evidence>
<dbReference type="Proteomes" id="UP000028549">
    <property type="component" value="Unassembled WGS sequence"/>
</dbReference>
<dbReference type="InterPro" id="IPR016667">
    <property type="entry name" value="Caps_polysacc_synth_CpsB/CapC"/>
</dbReference>
<evidence type="ECO:0000256" key="5">
    <source>
        <dbReference type="PIRNR" id="PIRNR016557"/>
    </source>
</evidence>
<dbReference type="Gene3D" id="3.20.20.140">
    <property type="entry name" value="Metal-dependent hydrolases"/>
    <property type="match status" value="1"/>
</dbReference>
<evidence type="ECO:0000313" key="7">
    <source>
        <dbReference type="Proteomes" id="UP000028549"/>
    </source>
</evidence>
<dbReference type="GO" id="GO:0030145">
    <property type="term" value="F:manganese ion binding"/>
    <property type="evidence" value="ECO:0007669"/>
    <property type="project" value="UniProtKB-UniRule"/>
</dbReference>
<dbReference type="AlphaFoldDB" id="A0A084GXZ2"/>
<comment type="caution">
    <text evidence="6">The sequence shown here is derived from an EMBL/GenBank/DDBJ whole genome shotgun (WGS) entry which is preliminary data.</text>
</comment>
<evidence type="ECO:0000256" key="4">
    <source>
        <dbReference type="ARBA" id="ARBA00051722"/>
    </source>
</evidence>
<sequence>MIDIHSHILPGVDDGAETLEEAIQIAKAAVEEGITTIIATPHHQNGKYINGKQSILESVETLNTLLQNETIPLTILPGQETRIHGDLLNELEADVILPLNHTNYVFIELPSGHVPRYTEQMLFDIQLKGFTPIIVHPERNSEFIENPDLLYKFVSKGALTQITSSSITGHFGKNIKKFTLQLVEAQLTHFLASDVHSLKNRPLRLADGYNVLNKEFGLQAEYLFKENAELLVENLTAHIMNPMRVKKKKFLGVF</sequence>
<dbReference type="InterPro" id="IPR016195">
    <property type="entry name" value="Pol/histidinol_Pase-like"/>
</dbReference>
<organism evidence="6 7">
    <name type="scientific">Metabacillus indicus</name>
    <name type="common">Bacillus indicus</name>
    <dbReference type="NCBI Taxonomy" id="246786"/>
    <lineage>
        <taxon>Bacteria</taxon>
        <taxon>Bacillati</taxon>
        <taxon>Bacillota</taxon>
        <taxon>Bacilli</taxon>
        <taxon>Bacillales</taxon>
        <taxon>Bacillaceae</taxon>
        <taxon>Metabacillus</taxon>
    </lineage>
</organism>
<dbReference type="PANTHER" id="PTHR39181:SF1">
    <property type="entry name" value="TYROSINE-PROTEIN PHOSPHATASE YWQE"/>
    <property type="match status" value="1"/>
</dbReference>
<name>A0A084GXZ2_METID</name>
<dbReference type="OrthoDB" id="9788539at2"/>
<evidence type="ECO:0000256" key="3">
    <source>
        <dbReference type="ARBA" id="ARBA00022912"/>
    </source>
</evidence>
<protein>
    <recommendedName>
        <fullName evidence="5">Tyrosine-protein phosphatase</fullName>
        <ecNumber evidence="5">3.1.3.48</ecNumber>
    </recommendedName>
</protein>
<comment type="catalytic activity">
    <reaction evidence="4 5">
        <text>O-phospho-L-tyrosyl-[protein] + H2O = L-tyrosyl-[protein] + phosphate</text>
        <dbReference type="Rhea" id="RHEA:10684"/>
        <dbReference type="Rhea" id="RHEA-COMP:10136"/>
        <dbReference type="Rhea" id="RHEA-COMP:20101"/>
        <dbReference type="ChEBI" id="CHEBI:15377"/>
        <dbReference type="ChEBI" id="CHEBI:43474"/>
        <dbReference type="ChEBI" id="CHEBI:46858"/>
        <dbReference type="ChEBI" id="CHEBI:61978"/>
        <dbReference type="EC" id="3.1.3.48"/>
    </reaction>
</comment>
<dbReference type="EMBL" id="JNVC02000005">
    <property type="protein sequence ID" value="KEZ52204.1"/>
    <property type="molecule type" value="Genomic_DNA"/>
</dbReference>
<keyword evidence="3 5" id="KW-0904">Protein phosphatase</keyword>
<dbReference type="RefSeq" id="WP_029567040.1">
    <property type="nucleotide sequence ID" value="NZ_JNVC02000005.1"/>
</dbReference>
<evidence type="ECO:0000256" key="1">
    <source>
        <dbReference type="ARBA" id="ARBA00005750"/>
    </source>
</evidence>
<proteinExistence type="inferred from homology"/>
<dbReference type="SUPFAM" id="SSF89550">
    <property type="entry name" value="PHP domain-like"/>
    <property type="match status" value="1"/>
</dbReference>
<keyword evidence="2 5" id="KW-0378">Hydrolase</keyword>
<dbReference type="Pfam" id="PF19567">
    <property type="entry name" value="CpsB_CapC"/>
    <property type="match status" value="1"/>
</dbReference>
<dbReference type="GO" id="GO:0004725">
    <property type="term" value="F:protein tyrosine phosphatase activity"/>
    <property type="evidence" value="ECO:0007669"/>
    <property type="project" value="UniProtKB-UniRule"/>
</dbReference>
<reference evidence="6 7" key="1">
    <citation type="journal article" date="2005" name="Int. J. Syst. Evol. Microbiol.">
        <title>Bacillus cibi sp. nov., isolated from jeotgal, a traditional Korean fermented seafood.</title>
        <authorList>
            <person name="Yoon J.H."/>
            <person name="Lee C.H."/>
            <person name="Oh T.K."/>
        </authorList>
    </citation>
    <scope>NUCLEOTIDE SEQUENCE [LARGE SCALE GENOMIC DNA]</scope>
    <source>
        <strain evidence="6 7">DSM 16189</strain>
    </source>
</reference>
<evidence type="ECO:0000313" key="6">
    <source>
        <dbReference type="EMBL" id="KEZ52204.1"/>
    </source>
</evidence>
<dbReference type="EC" id="3.1.3.48" evidence="5"/>
<dbReference type="PIRSF" id="PIRSF016557">
    <property type="entry name" value="Caps_synth_CpsB"/>
    <property type="match status" value="1"/>
</dbReference>
<gene>
    <name evidence="6" type="ORF">GS18_0214120</name>
</gene>
<accession>A0A084GXZ2</accession>
<dbReference type="PANTHER" id="PTHR39181">
    <property type="entry name" value="TYROSINE-PROTEIN PHOSPHATASE YWQE"/>
    <property type="match status" value="1"/>
</dbReference>
<comment type="similarity">
    <text evidence="1 5">Belongs to the metallo-dependent hydrolases superfamily. CpsB/CapC family.</text>
</comment>
<keyword evidence="7" id="KW-1185">Reference proteome</keyword>